<dbReference type="Gene3D" id="3.90.550.10">
    <property type="entry name" value="Spore Coat Polysaccharide Biosynthesis Protein SpsA, Chain A"/>
    <property type="match status" value="1"/>
</dbReference>
<dbReference type="EMBL" id="CP069620">
    <property type="protein sequence ID" value="UZH55524.1"/>
    <property type="molecule type" value="Genomic_DNA"/>
</dbReference>
<dbReference type="InterPro" id="IPR050486">
    <property type="entry name" value="Mannose-1P_guanyltransferase"/>
</dbReference>
<dbReference type="Gene3D" id="3.10.580.10">
    <property type="entry name" value="CBS-domain"/>
    <property type="match status" value="1"/>
</dbReference>
<sequence>MCFEEITIHRDQTILDALRKLNNVRSKINVSRLILFVADDNEVILGSLTDGDVRRSLIQHGNLSKRLEEICNRNFIFKFEHSGFLDLREYRKKDLKILPILDRNMRLKRIIDLEKTQSVLPLECMIMAGGRGKRLSPLTDDIPKPMLPLGEKPIIEHNIDRLISYGIRKIYISVKYLGEQIQDYFGDGSSKGISIEYVWEDKPLGTAGALALVENFETDHILLMNSDLFTNVDFEDLYVDLINQEADMAVASTEYKVDVPYAVFETEGKEVMEFKEKPSYVYYSNAGIYILKKELISKIPQNKYYDITELMEELIKEGGKLIHNPILGFWIDIGKPVDYKQAQELVKHSSLNK</sequence>
<dbReference type="RefSeq" id="WP_265163899.1">
    <property type="nucleotide sequence ID" value="NZ_CP069620.1"/>
</dbReference>
<dbReference type="InterPro" id="IPR029044">
    <property type="entry name" value="Nucleotide-diphossugar_trans"/>
</dbReference>
<accession>A0ABY6NRW7</accession>
<protein>
    <submittedName>
        <fullName evidence="3">Nucleotidyltransferase family protein</fullName>
    </submittedName>
</protein>
<evidence type="ECO:0000256" key="1">
    <source>
        <dbReference type="PROSITE-ProRule" id="PRU00703"/>
    </source>
</evidence>
<dbReference type="CDD" id="cd06426">
    <property type="entry name" value="NTP_transferase_like_2"/>
    <property type="match status" value="1"/>
</dbReference>
<organism evidence="3 4">
    <name type="scientific">Salinimicrobium tongyeongense</name>
    <dbReference type="NCBI Taxonomy" id="2809707"/>
    <lineage>
        <taxon>Bacteria</taxon>
        <taxon>Pseudomonadati</taxon>
        <taxon>Bacteroidota</taxon>
        <taxon>Flavobacteriia</taxon>
        <taxon>Flavobacteriales</taxon>
        <taxon>Flavobacteriaceae</taxon>
        <taxon>Salinimicrobium</taxon>
    </lineage>
</organism>
<keyword evidence="4" id="KW-1185">Reference proteome</keyword>
<dbReference type="PROSITE" id="PS51371">
    <property type="entry name" value="CBS"/>
    <property type="match status" value="1"/>
</dbReference>
<evidence type="ECO:0000313" key="3">
    <source>
        <dbReference type="EMBL" id="UZH55524.1"/>
    </source>
</evidence>
<dbReference type="SUPFAM" id="SSF53448">
    <property type="entry name" value="Nucleotide-diphospho-sugar transferases"/>
    <property type="match status" value="1"/>
</dbReference>
<dbReference type="InterPro" id="IPR046342">
    <property type="entry name" value="CBS_dom_sf"/>
</dbReference>
<proteinExistence type="predicted"/>
<feature type="domain" description="CBS" evidence="2">
    <location>
        <begin position="1"/>
        <end position="64"/>
    </location>
</feature>
<gene>
    <name evidence="3" type="ORF">JRG66_01095</name>
</gene>
<dbReference type="PANTHER" id="PTHR22572">
    <property type="entry name" value="SUGAR-1-PHOSPHATE GUANYL TRANSFERASE"/>
    <property type="match status" value="1"/>
</dbReference>
<dbReference type="Pfam" id="PF00483">
    <property type="entry name" value="NTP_transferase"/>
    <property type="match status" value="1"/>
</dbReference>
<name>A0ABY6NRW7_9FLAO</name>
<evidence type="ECO:0000313" key="4">
    <source>
        <dbReference type="Proteomes" id="UP001163981"/>
    </source>
</evidence>
<dbReference type="Proteomes" id="UP001163981">
    <property type="component" value="Chromosome"/>
</dbReference>
<keyword evidence="1" id="KW-0129">CBS domain</keyword>
<dbReference type="InterPro" id="IPR005835">
    <property type="entry name" value="NTP_transferase_dom"/>
</dbReference>
<reference evidence="3" key="1">
    <citation type="submission" date="2021-02" db="EMBL/GenBank/DDBJ databases">
        <title>Salinimicrobium sp. nov. isolated from seawater in Tongyeong, Republic of Korea.</title>
        <authorList>
            <person name="Lee S.-J."/>
        </authorList>
    </citation>
    <scope>NUCLEOTIDE SEQUENCE</scope>
    <source>
        <strain evidence="3">HN-2-9-2</strain>
    </source>
</reference>
<evidence type="ECO:0000259" key="2">
    <source>
        <dbReference type="PROSITE" id="PS51371"/>
    </source>
</evidence>
<dbReference type="InterPro" id="IPR000644">
    <property type="entry name" value="CBS_dom"/>
</dbReference>
<dbReference type="Pfam" id="PF00571">
    <property type="entry name" value="CBS"/>
    <property type="match status" value="1"/>
</dbReference>